<dbReference type="GO" id="GO:0004601">
    <property type="term" value="F:peroxidase activity"/>
    <property type="evidence" value="ECO:0007669"/>
    <property type="project" value="UniProtKB-KW"/>
</dbReference>
<keyword evidence="9" id="KW-1185">Reference proteome</keyword>
<dbReference type="PROSITE" id="PS00763">
    <property type="entry name" value="GLUTATHIONE_PEROXID_2"/>
    <property type="match status" value="1"/>
</dbReference>
<dbReference type="SUPFAM" id="SSF52833">
    <property type="entry name" value="Thioredoxin-like"/>
    <property type="match status" value="1"/>
</dbReference>
<reference evidence="6 8" key="2">
    <citation type="submission" date="2018-06" db="EMBL/GenBank/DDBJ databases">
        <title>Genomic Encyclopedia of Type Strains, Phase III (KMG-III): the genomes of soil and plant-associated and newly described type strains.</title>
        <authorList>
            <person name="Whitman W."/>
        </authorList>
    </citation>
    <scope>NUCLEOTIDE SEQUENCE [LARGE SCALE GENOMIC DNA]</scope>
    <source>
        <strain evidence="6 8">CGMCC 1.15366</strain>
    </source>
</reference>
<dbReference type="PROSITE" id="PS00460">
    <property type="entry name" value="GLUTATHIONE_PEROXID_1"/>
    <property type="match status" value="1"/>
</dbReference>
<comment type="caution">
    <text evidence="6">The sequence shown here is derived from an EMBL/GenBank/DDBJ whole genome shotgun (WGS) entry which is preliminary data.</text>
</comment>
<evidence type="ECO:0000256" key="2">
    <source>
        <dbReference type="ARBA" id="ARBA00022559"/>
    </source>
</evidence>
<comment type="similarity">
    <text evidence="1 5">Belongs to the glutathione peroxidase family.</text>
</comment>
<keyword evidence="2 5" id="KW-0575">Peroxidase</keyword>
<sequence length="183" mass="20316">MSAVYDIDVTTIEGQTQALDKYRGKVLLIVNVASKCGLTKQYEQLEALYESHKQDGLEVLGFPCNQFAGQEPGSEAEIQEFCRATFGVQFPMFSKIDVNGPSRHPLYQVLIEEQPEAVAKQDGKLKALLKEKGLLNGSDNDIMWNFEKFLVSADGHVAARFAPDVEVTGENFDNKLQSLLDKA</sequence>
<evidence type="ECO:0000256" key="1">
    <source>
        <dbReference type="ARBA" id="ARBA00006926"/>
    </source>
</evidence>
<gene>
    <name evidence="6" type="ORF">B0I24_105183</name>
    <name evidence="7" type="ORF">CWE07_06845</name>
</gene>
<evidence type="ECO:0000313" key="8">
    <source>
        <dbReference type="Proteomes" id="UP000249203"/>
    </source>
</evidence>
<dbReference type="PANTHER" id="PTHR11592:SF40">
    <property type="entry name" value="THIOREDOXIN_GLUTATHIONE PEROXIDASE BTUE"/>
    <property type="match status" value="1"/>
</dbReference>
<dbReference type="PANTHER" id="PTHR11592">
    <property type="entry name" value="GLUTATHIONE PEROXIDASE"/>
    <property type="match status" value="1"/>
</dbReference>
<dbReference type="Proteomes" id="UP000249203">
    <property type="component" value="Unassembled WGS sequence"/>
</dbReference>
<dbReference type="CDD" id="cd00340">
    <property type="entry name" value="GSH_Peroxidase"/>
    <property type="match status" value="1"/>
</dbReference>
<keyword evidence="3 5" id="KW-0560">Oxidoreductase</keyword>
<dbReference type="PRINTS" id="PR01011">
    <property type="entry name" value="GLUTPROXDASE"/>
</dbReference>
<accession>A0A327X0P5</accession>
<dbReference type="OrthoDB" id="9785502at2"/>
<dbReference type="FunFam" id="3.40.30.10:FF:000010">
    <property type="entry name" value="Glutathione peroxidase"/>
    <property type="match status" value="1"/>
</dbReference>
<dbReference type="AlphaFoldDB" id="A0A327X0P5"/>
<dbReference type="PROSITE" id="PS51355">
    <property type="entry name" value="GLUTATHIONE_PEROXID_3"/>
    <property type="match status" value="1"/>
</dbReference>
<feature type="active site" evidence="4">
    <location>
        <position position="36"/>
    </location>
</feature>
<evidence type="ECO:0000256" key="5">
    <source>
        <dbReference type="RuleBase" id="RU000499"/>
    </source>
</evidence>
<proteinExistence type="inferred from homology"/>
<name>A0A327X0P5_9GAMM</name>
<evidence type="ECO:0000313" key="9">
    <source>
        <dbReference type="Proteomes" id="UP000287865"/>
    </source>
</evidence>
<dbReference type="RefSeq" id="WP_111569265.1">
    <property type="nucleotide sequence ID" value="NZ_PIPK01000005.1"/>
</dbReference>
<dbReference type="PIRSF" id="PIRSF000303">
    <property type="entry name" value="Glutathion_perox"/>
    <property type="match status" value="1"/>
</dbReference>
<reference evidence="7 9" key="1">
    <citation type="journal article" date="2018" name="Front. Microbiol.">
        <title>Genome-Based Analysis Reveals the Taxonomy and Diversity of the Family Idiomarinaceae.</title>
        <authorList>
            <person name="Liu Y."/>
            <person name="Lai Q."/>
            <person name="Shao Z."/>
        </authorList>
    </citation>
    <scope>NUCLEOTIDE SEQUENCE [LARGE SCALE GENOMIC DNA]</scope>
    <source>
        <strain evidence="7 9">CF12-14</strain>
    </source>
</reference>
<evidence type="ECO:0000256" key="3">
    <source>
        <dbReference type="ARBA" id="ARBA00023002"/>
    </source>
</evidence>
<evidence type="ECO:0000313" key="6">
    <source>
        <dbReference type="EMBL" id="RAJ98430.1"/>
    </source>
</evidence>
<protein>
    <recommendedName>
        <fullName evidence="5">Glutathione peroxidase</fullName>
    </recommendedName>
</protein>
<organism evidence="6 8">
    <name type="scientific">Aliidiomarina maris</name>
    <dbReference type="NCBI Taxonomy" id="531312"/>
    <lineage>
        <taxon>Bacteria</taxon>
        <taxon>Pseudomonadati</taxon>
        <taxon>Pseudomonadota</taxon>
        <taxon>Gammaproteobacteria</taxon>
        <taxon>Alteromonadales</taxon>
        <taxon>Idiomarinaceae</taxon>
        <taxon>Aliidiomarina</taxon>
    </lineage>
</organism>
<dbReference type="InterPro" id="IPR029759">
    <property type="entry name" value="GPX_AS"/>
</dbReference>
<dbReference type="EMBL" id="QLMD01000005">
    <property type="protein sequence ID" value="RAJ98430.1"/>
    <property type="molecule type" value="Genomic_DNA"/>
</dbReference>
<dbReference type="InterPro" id="IPR036249">
    <property type="entry name" value="Thioredoxin-like_sf"/>
</dbReference>
<dbReference type="Proteomes" id="UP000287865">
    <property type="component" value="Unassembled WGS sequence"/>
</dbReference>
<dbReference type="EMBL" id="PIPK01000005">
    <property type="protein sequence ID" value="RUO24756.1"/>
    <property type="molecule type" value="Genomic_DNA"/>
</dbReference>
<evidence type="ECO:0000313" key="7">
    <source>
        <dbReference type="EMBL" id="RUO24756.1"/>
    </source>
</evidence>
<dbReference type="Gene3D" id="3.40.30.10">
    <property type="entry name" value="Glutaredoxin"/>
    <property type="match status" value="1"/>
</dbReference>
<dbReference type="Pfam" id="PF00255">
    <property type="entry name" value="GSHPx"/>
    <property type="match status" value="1"/>
</dbReference>
<dbReference type="InterPro" id="IPR000889">
    <property type="entry name" value="Glutathione_peroxidase"/>
</dbReference>
<evidence type="ECO:0000256" key="4">
    <source>
        <dbReference type="PIRSR" id="PIRSR000303-1"/>
    </source>
</evidence>
<dbReference type="GO" id="GO:0034599">
    <property type="term" value="P:cellular response to oxidative stress"/>
    <property type="evidence" value="ECO:0007669"/>
    <property type="project" value="TreeGrafter"/>
</dbReference>
<dbReference type="InterPro" id="IPR029760">
    <property type="entry name" value="GPX_CS"/>
</dbReference>